<dbReference type="InterPro" id="IPR050979">
    <property type="entry name" value="LD-transpeptidase"/>
</dbReference>
<dbReference type="InterPro" id="IPR038063">
    <property type="entry name" value="Transpep_catalytic_dom"/>
</dbReference>
<feature type="active site" description="Proton donor/acceptor" evidence="6">
    <location>
        <position position="308"/>
    </location>
</feature>
<gene>
    <name evidence="8" type="ORF">ENT37_07715</name>
</gene>
<reference evidence="8" key="1">
    <citation type="journal article" date="2020" name="mSystems">
        <title>Genome- and Community-Level Interaction Insights into Carbon Utilization and Element Cycling Functions of Hydrothermarchaeota in Hydrothermal Sediment.</title>
        <authorList>
            <person name="Zhou Z."/>
            <person name="Liu Y."/>
            <person name="Xu W."/>
            <person name="Pan J."/>
            <person name="Luo Z.H."/>
            <person name="Li M."/>
        </authorList>
    </citation>
    <scope>NUCLEOTIDE SEQUENCE [LARGE SCALE GENOMIC DNA]</scope>
    <source>
        <strain evidence="8">SpSt-573</strain>
    </source>
</reference>
<dbReference type="GO" id="GO:0018104">
    <property type="term" value="P:peptidoglycan-protein cross-linking"/>
    <property type="evidence" value="ECO:0007669"/>
    <property type="project" value="TreeGrafter"/>
</dbReference>
<keyword evidence="3 6" id="KW-0133">Cell shape</keyword>
<dbReference type="PROSITE" id="PS52029">
    <property type="entry name" value="LD_TPASE"/>
    <property type="match status" value="1"/>
</dbReference>
<comment type="pathway">
    <text evidence="1 6">Cell wall biogenesis; peptidoglycan biosynthesis.</text>
</comment>
<dbReference type="GO" id="GO:0016740">
    <property type="term" value="F:transferase activity"/>
    <property type="evidence" value="ECO:0007669"/>
    <property type="project" value="UniProtKB-KW"/>
</dbReference>
<keyword evidence="4 6" id="KW-0573">Peptidoglycan synthesis</keyword>
<keyword evidence="2" id="KW-0808">Transferase</keyword>
<evidence type="ECO:0000256" key="5">
    <source>
        <dbReference type="ARBA" id="ARBA00023316"/>
    </source>
</evidence>
<dbReference type="UniPathway" id="UPA00219"/>
<dbReference type="GO" id="GO:0008360">
    <property type="term" value="P:regulation of cell shape"/>
    <property type="evidence" value="ECO:0007669"/>
    <property type="project" value="UniProtKB-UniRule"/>
</dbReference>
<dbReference type="AlphaFoldDB" id="A0A7C4PGH5"/>
<dbReference type="SUPFAM" id="SSF141523">
    <property type="entry name" value="L,D-transpeptidase catalytic domain-like"/>
    <property type="match status" value="1"/>
</dbReference>
<dbReference type="EMBL" id="DSYK01000388">
    <property type="protein sequence ID" value="HGS21741.1"/>
    <property type="molecule type" value="Genomic_DNA"/>
</dbReference>
<dbReference type="GO" id="GO:0005576">
    <property type="term" value="C:extracellular region"/>
    <property type="evidence" value="ECO:0007669"/>
    <property type="project" value="TreeGrafter"/>
</dbReference>
<evidence type="ECO:0000256" key="3">
    <source>
        <dbReference type="ARBA" id="ARBA00022960"/>
    </source>
</evidence>
<sequence>MAKKGGGASGIIWSMKAFLSRRDFLRASALGAGALLLNPFLQSEADWLGGEVIRVATHSVSVYSKPNDQSTILYQRRRDDLVNVYGEEESPDGPGYNPIWFRVWRGYLHSGRIQKVQFRLNPVASSIPERGQLAEVTVPYTQSLRYLPWLKKWEPVYRLYYESTHWVVAIDEGPDGEPWYRLHDELLEFTYNVPATHLRLIPPEEFTPISPQVEPWKKRIEISIARQELVAYEDTQEVLRTRVSTGVPSWRKDPNLIPTDTPTGEFHVFSKMASKHMGNGQVTADIEAYELVGVPWTTFFVETGVAIHGTYWHRNFGTPMSRGCVNVPTEIAKWIFRWTTPVCEPDVWEQRGYGTLVVVG</sequence>
<evidence type="ECO:0000256" key="4">
    <source>
        <dbReference type="ARBA" id="ARBA00022984"/>
    </source>
</evidence>
<feature type="active site" description="Nucleophile" evidence="6">
    <location>
        <position position="324"/>
    </location>
</feature>
<proteinExistence type="predicted"/>
<dbReference type="PANTHER" id="PTHR30582:SF2">
    <property type="entry name" value="L,D-TRANSPEPTIDASE YCIB-RELATED"/>
    <property type="match status" value="1"/>
</dbReference>
<evidence type="ECO:0000313" key="8">
    <source>
        <dbReference type="EMBL" id="HGS21741.1"/>
    </source>
</evidence>
<evidence type="ECO:0000256" key="1">
    <source>
        <dbReference type="ARBA" id="ARBA00004752"/>
    </source>
</evidence>
<dbReference type="CDD" id="cd16913">
    <property type="entry name" value="YkuD_like"/>
    <property type="match status" value="1"/>
</dbReference>
<dbReference type="GO" id="GO:0071555">
    <property type="term" value="P:cell wall organization"/>
    <property type="evidence" value="ECO:0007669"/>
    <property type="project" value="UniProtKB-UniRule"/>
</dbReference>
<evidence type="ECO:0000256" key="6">
    <source>
        <dbReference type="PROSITE-ProRule" id="PRU01373"/>
    </source>
</evidence>
<evidence type="ECO:0000256" key="2">
    <source>
        <dbReference type="ARBA" id="ARBA00022679"/>
    </source>
</evidence>
<feature type="domain" description="L,D-TPase catalytic" evidence="7">
    <location>
        <begin position="218"/>
        <end position="360"/>
    </location>
</feature>
<organism evidence="8">
    <name type="scientific">Anaerolinea thermolimosa</name>
    <dbReference type="NCBI Taxonomy" id="229919"/>
    <lineage>
        <taxon>Bacteria</taxon>
        <taxon>Bacillati</taxon>
        <taxon>Chloroflexota</taxon>
        <taxon>Anaerolineae</taxon>
        <taxon>Anaerolineales</taxon>
        <taxon>Anaerolineaceae</taxon>
        <taxon>Anaerolinea</taxon>
    </lineage>
</organism>
<dbReference type="Gene3D" id="2.40.440.10">
    <property type="entry name" value="L,D-transpeptidase catalytic domain-like"/>
    <property type="match status" value="1"/>
</dbReference>
<dbReference type="InterPro" id="IPR006311">
    <property type="entry name" value="TAT_signal"/>
</dbReference>
<dbReference type="PROSITE" id="PS51318">
    <property type="entry name" value="TAT"/>
    <property type="match status" value="1"/>
</dbReference>
<dbReference type="GO" id="GO:0071972">
    <property type="term" value="F:peptidoglycan L,D-transpeptidase activity"/>
    <property type="evidence" value="ECO:0007669"/>
    <property type="project" value="TreeGrafter"/>
</dbReference>
<dbReference type="Pfam" id="PF03734">
    <property type="entry name" value="YkuD"/>
    <property type="match status" value="1"/>
</dbReference>
<comment type="caution">
    <text evidence="8">The sequence shown here is derived from an EMBL/GenBank/DDBJ whole genome shotgun (WGS) entry which is preliminary data.</text>
</comment>
<dbReference type="PANTHER" id="PTHR30582">
    <property type="entry name" value="L,D-TRANSPEPTIDASE"/>
    <property type="match status" value="1"/>
</dbReference>
<accession>A0A7C4PGH5</accession>
<protein>
    <submittedName>
        <fullName evidence="8">Twin-arginine translocation signal domain-containing protein</fullName>
    </submittedName>
</protein>
<dbReference type="NCBIfam" id="TIGR01409">
    <property type="entry name" value="TAT_signal_seq"/>
    <property type="match status" value="1"/>
</dbReference>
<evidence type="ECO:0000259" key="7">
    <source>
        <dbReference type="PROSITE" id="PS52029"/>
    </source>
</evidence>
<name>A0A7C4PGH5_9CHLR</name>
<dbReference type="InterPro" id="IPR005490">
    <property type="entry name" value="LD_TPept_cat_dom"/>
</dbReference>
<dbReference type="InterPro" id="IPR019546">
    <property type="entry name" value="TAT_signal_bac_arc"/>
</dbReference>
<keyword evidence="5 6" id="KW-0961">Cell wall biogenesis/degradation</keyword>